<proteinExistence type="inferred from homology"/>
<dbReference type="Pfam" id="PF01583">
    <property type="entry name" value="APS_kinase"/>
    <property type="match status" value="1"/>
</dbReference>
<dbReference type="CDD" id="cd02027">
    <property type="entry name" value="APSK"/>
    <property type="match status" value="1"/>
</dbReference>
<dbReference type="PANTHER" id="PTHR11055:SF1">
    <property type="entry name" value="PAPS SYNTHETASE, ISOFORM D"/>
    <property type="match status" value="1"/>
</dbReference>
<keyword evidence="4 6" id="KW-0418">Kinase</keyword>
<keyword evidence="2 6" id="KW-0808">Transferase</keyword>
<dbReference type="NCBIfam" id="TIGR00455">
    <property type="entry name" value="apsK"/>
    <property type="match status" value="1"/>
</dbReference>
<keyword evidence="5 6" id="KW-0067">ATP-binding</keyword>
<name>A0A388L9H5_CHABU</name>
<comment type="pathway">
    <text evidence="6">Sulfur metabolism; hydrogen sulfide biosynthesis; sulfite from sulfate: step 2/3.</text>
</comment>
<protein>
    <recommendedName>
        <fullName evidence="1 6">Adenylyl-sulfate kinase</fullName>
        <ecNumber evidence="1 6">2.7.1.25</ecNumber>
    </recommendedName>
</protein>
<dbReference type="EC" id="2.7.1.25" evidence="1 6"/>
<organism evidence="9 10">
    <name type="scientific">Chara braunii</name>
    <name type="common">Braun's stonewort</name>
    <dbReference type="NCBI Taxonomy" id="69332"/>
    <lineage>
        <taxon>Eukaryota</taxon>
        <taxon>Viridiplantae</taxon>
        <taxon>Streptophyta</taxon>
        <taxon>Charophyceae</taxon>
        <taxon>Charales</taxon>
        <taxon>Characeae</taxon>
        <taxon>Chara</taxon>
    </lineage>
</organism>
<keyword evidence="10" id="KW-1185">Reference proteome</keyword>
<dbReference type="InterPro" id="IPR002891">
    <property type="entry name" value="APS"/>
</dbReference>
<keyword evidence="3 6" id="KW-0547">Nucleotide-binding</keyword>
<dbReference type="Proteomes" id="UP000265515">
    <property type="component" value="Unassembled WGS sequence"/>
</dbReference>
<evidence type="ECO:0000259" key="8">
    <source>
        <dbReference type="Pfam" id="PF01583"/>
    </source>
</evidence>
<accession>A0A388L9H5</accession>
<evidence type="ECO:0000256" key="4">
    <source>
        <dbReference type="ARBA" id="ARBA00022777"/>
    </source>
</evidence>
<dbReference type="SUPFAM" id="SSF52540">
    <property type="entry name" value="P-loop containing nucleoside triphosphate hydrolases"/>
    <property type="match status" value="1"/>
</dbReference>
<dbReference type="InterPro" id="IPR059117">
    <property type="entry name" value="APS_kinase_dom"/>
</dbReference>
<dbReference type="InterPro" id="IPR027417">
    <property type="entry name" value="P-loop_NTPase"/>
</dbReference>
<evidence type="ECO:0000313" key="9">
    <source>
        <dbReference type="EMBL" id="GBG78938.1"/>
    </source>
</evidence>
<reference evidence="9 10" key="1">
    <citation type="journal article" date="2018" name="Cell">
        <title>The Chara Genome: Secondary Complexity and Implications for Plant Terrestrialization.</title>
        <authorList>
            <person name="Nishiyama T."/>
            <person name="Sakayama H."/>
            <person name="Vries J.D."/>
            <person name="Buschmann H."/>
            <person name="Saint-Marcoux D."/>
            <person name="Ullrich K.K."/>
            <person name="Haas F.B."/>
            <person name="Vanderstraeten L."/>
            <person name="Becker D."/>
            <person name="Lang D."/>
            <person name="Vosolsobe S."/>
            <person name="Rombauts S."/>
            <person name="Wilhelmsson P.K.I."/>
            <person name="Janitza P."/>
            <person name="Kern R."/>
            <person name="Heyl A."/>
            <person name="Rumpler F."/>
            <person name="Villalobos L.I.A.C."/>
            <person name="Clay J.M."/>
            <person name="Skokan R."/>
            <person name="Toyoda A."/>
            <person name="Suzuki Y."/>
            <person name="Kagoshima H."/>
            <person name="Schijlen E."/>
            <person name="Tajeshwar N."/>
            <person name="Catarino B."/>
            <person name="Hetherington A.J."/>
            <person name="Saltykova A."/>
            <person name="Bonnot C."/>
            <person name="Breuninger H."/>
            <person name="Symeonidi A."/>
            <person name="Radhakrishnan G.V."/>
            <person name="Van Nieuwerburgh F."/>
            <person name="Deforce D."/>
            <person name="Chang C."/>
            <person name="Karol K.G."/>
            <person name="Hedrich R."/>
            <person name="Ulvskov P."/>
            <person name="Glockner G."/>
            <person name="Delwiche C.F."/>
            <person name="Petrasek J."/>
            <person name="Van de Peer Y."/>
            <person name="Friml J."/>
            <person name="Beilby M."/>
            <person name="Dolan L."/>
            <person name="Kohara Y."/>
            <person name="Sugano S."/>
            <person name="Fujiyama A."/>
            <person name="Delaux P.-M."/>
            <person name="Quint M."/>
            <person name="TheiBen G."/>
            <person name="Hagemann M."/>
            <person name="Harholt J."/>
            <person name="Dunand C."/>
            <person name="Zachgo S."/>
            <person name="Langdale J."/>
            <person name="Maumus F."/>
            <person name="Straeten D.V.D."/>
            <person name="Gould S.B."/>
            <person name="Rensing S.A."/>
        </authorList>
    </citation>
    <scope>NUCLEOTIDE SEQUENCE [LARGE SCALE GENOMIC DNA]</scope>
    <source>
        <strain evidence="9 10">S276</strain>
    </source>
</reference>
<evidence type="ECO:0000256" key="2">
    <source>
        <dbReference type="ARBA" id="ARBA00022679"/>
    </source>
</evidence>
<dbReference type="GO" id="GO:0000103">
    <property type="term" value="P:sulfate assimilation"/>
    <property type="evidence" value="ECO:0007669"/>
    <property type="project" value="InterPro"/>
</dbReference>
<dbReference type="PANTHER" id="PTHR11055">
    <property type="entry name" value="BIFUNCTIONAL 3'-PHOSPHOADENOSINE 5'-PHOSPHOSULFATE SYNTHASE"/>
    <property type="match status" value="1"/>
</dbReference>
<dbReference type="Gene3D" id="3.40.50.300">
    <property type="entry name" value="P-loop containing nucleotide triphosphate hydrolases"/>
    <property type="match status" value="1"/>
</dbReference>
<evidence type="ECO:0000256" key="7">
    <source>
        <dbReference type="SAM" id="MobiDB-lite"/>
    </source>
</evidence>
<dbReference type="GO" id="GO:0005524">
    <property type="term" value="F:ATP binding"/>
    <property type="evidence" value="ECO:0007669"/>
    <property type="project" value="UniProtKB-KW"/>
</dbReference>
<feature type="compositionally biased region" description="Polar residues" evidence="7">
    <location>
        <begin position="115"/>
        <end position="148"/>
    </location>
</feature>
<feature type="compositionally biased region" description="Low complexity" evidence="7">
    <location>
        <begin position="94"/>
        <end position="106"/>
    </location>
</feature>
<comment type="similarity">
    <text evidence="6">Belongs to the APS kinase family.</text>
</comment>
<dbReference type="AlphaFoldDB" id="A0A388L9H5"/>
<gene>
    <name evidence="9" type="ORF">CBR_g28654</name>
</gene>
<dbReference type="UniPathway" id="UPA00140">
    <property type="reaction ID" value="UER00205"/>
</dbReference>
<evidence type="ECO:0000313" key="10">
    <source>
        <dbReference type="Proteomes" id="UP000265515"/>
    </source>
</evidence>
<feature type="region of interest" description="Disordered" evidence="7">
    <location>
        <begin position="87"/>
        <end position="151"/>
    </location>
</feature>
<comment type="caution">
    <text evidence="9">The sequence shown here is derived from an EMBL/GenBank/DDBJ whole genome shotgun (WGS) entry which is preliminary data.</text>
</comment>
<comment type="catalytic activity">
    <reaction evidence="6">
        <text>adenosine 5'-phosphosulfate + ATP = 3'-phosphoadenylyl sulfate + ADP + H(+)</text>
        <dbReference type="Rhea" id="RHEA:24152"/>
        <dbReference type="ChEBI" id="CHEBI:15378"/>
        <dbReference type="ChEBI" id="CHEBI:30616"/>
        <dbReference type="ChEBI" id="CHEBI:58243"/>
        <dbReference type="ChEBI" id="CHEBI:58339"/>
        <dbReference type="ChEBI" id="CHEBI:456216"/>
        <dbReference type="EC" id="2.7.1.25"/>
    </reaction>
</comment>
<dbReference type="OrthoDB" id="506431at2759"/>
<feature type="domain" description="APS kinase" evidence="8">
    <location>
        <begin position="161"/>
        <end position="310"/>
    </location>
</feature>
<dbReference type="STRING" id="69332.A0A388L9H5"/>
<dbReference type="GO" id="GO:0004020">
    <property type="term" value="F:adenylylsulfate kinase activity"/>
    <property type="evidence" value="ECO:0007669"/>
    <property type="project" value="UniProtKB-EC"/>
</dbReference>
<evidence type="ECO:0000256" key="1">
    <source>
        <dbReference type="ARBA" id="ARBA00012121"/>
    </source>
</evidence>
<sequence length="344" mass="37375">MISVACQLKSSSGYVLSMGAGAARRHADESCRTSVGSLSVIKRPPQPTIQTKTALFGDVLTAKHILTRALLSRRYCNGVHAESNYTAASGAQTHSPSPAPVSASAHPPAPAPAVNSLQSATGNTPVPNSSPTPADRNPVTNIKWNESQVSRRERERVLNQRGCIVWLTGLSGSGKSTVAYALDYALASRGKISYVLDGDIVRDGLNKNLGFSREDRAENIRRIGEVAKLFVDAGIITLVSLISPYREDRDRCRAMFPAGDFIEVYMKVPLSVCERRDAKGLYRLARSGQLKGFTGIDDPYECPLTPEITMEVRDDWGTAILPQEMAERVASYLEERGFFTAEGN</sequence>
<dbReference type="Gramene" id="GBG78938">
    <property type="protein sequence ID" value="GBG78938"/>
    <property type="gene ID" value="CBR_g28654"/>
</dbReference>
<dbReference type="EMBL" id="BFEA01000307">
    <property type="protein sequence ID" value="GBG78938.1"/>
    <property type="molecule type" value="Genomic_DNA"/>
</dbReference>
<dbReference type="NCBIfam" id="NF003013">
    <property type="entry name" value="PRK03846.1"/>
    <property type="match status" value="1"/>
</dbReference>
<dbReference type="GO" id="GO:0070814">
    <property type="term" value="P:hydrogen sulfide biosynthetic process"/>
    <property type="evidence" value="ECO:0007669"/>
    <property type="project" value="UniProtKB-UniPathway"/>
</dbReference>
<evidence type="ECO:0000256" key="3">
    <source>
        <dbReference type="ARBA" id="ARBA00022741"/>
    </source>
</evidence>
<comment type="function">
    <text evidence="6">Catalyzes the synthesis of activated sulfate.</text>
</comment>
<evidence type="ECO:0000256" key="6">
    <source>
        <dbReference type="RuleBase" id="RU004347"/>
    </source>
</evidence>
<evidence type="ECO:0000256" key="5">
    <source>
        <dbReference type="ARBA" id="ARBA00022840"/>
    </source>
</evidence>
<dbReference type="HAMAP" id="MF_00065">
    <property type="entry name" value="Adenylyl_sulf_kinase"/>
    <property type="match status" value="1"/>
</dbReference>